<dbReference type="EMBL" id="JACEIK010002290">
    <property type="protein sequence ID" value="MCD9560247.1"/>
    <property type="molecule type" value="Genomic_DNA"/>
</dbReference>
<reference evidence="2 3" key="1">
    <citation type="journal article" date="2021" name="BMC Genomics">
        <title>Datura genome reveals duplications of psychoactive alkaloid biosynthetic genes and high mutation rate following tissue culture.</title>
        <authorList>
            <person name="Rajewski A."/>
            <person name="Carter-House D."/>
            <person name="Stajich J."/>
            <person name="Litt A."/>
        </authorList>
    </citation>
    <scope>NUCLEOTIDE SEQUENCE [LARGE SCALE GENOMIC DNA]</scope>
    <source>
        <strain evidence="2">AR-01</strain>
    </source>
</reference>
<keyword evidence="3" id="KW-1185">Reference proteome</keyword>
<dbReference type="Proteomes" id="UP000823775">
    <property type="component" value="Unassembled WGS sequence"/>
</dbReference>
<name>A0ABS8UQ71_DATST</name>
<sequence>MGYYPRRSKNPMTIDDKGKKALPKARKDYNNEDIKAVQKNAKAKKILICGNGPDKYSARLSQHYEKLLDILPDSWVSKVNVIMEAKDPETLTMDKIMGNLKTYEMRKLQNQTNAPPRREVNLVLKATQNKTLVMKT</sequence>
<feature type="region of interest" description="Disordered" evidence="1">
    <location>
        <begin position="1"/>
        <end position="20"/>
    </location>
</feature>
<proteinExistence type="predicted"/>
<comment type="caution">
    <text evidence="2">The sequence shown here is derived from an EMBL/GenBank/DDBJ whole genome shotgun (WGS) entry which is preliminary data.</text>
</comment>
<evidence type="ECO:0000256" key="1">
    <source>
        <dbReference type="SAM" id="MobiDB-lite"/>
    </source>
</evidence>
<protein>
    <submittedName>
        <fullName evidence="2">Uncharacterized protein</fullName>
    </submittedName>
</protein>
<evidence type="ECO:0000313" key="3">
    <source>
        <dbReference type="Proteomes" id="UP000823775"/>
    </source>
</evidence>
<accession>A0ABS8UQ71</accession>
<evidence type="ECO:0000313" key="2">
    <source>
        <dbReference type="EMBL" id="MCD9560247.1"/>
    </source>
</evidence>
<organism evidence="2 3">
    <name type="scientific">Datura stramonium</name>
    <name type="common">Jimsonweed</name>
    <name type="synonym">Common thornapple</name>
    <dbReference type="NCBI Taxonomy" id="4076"/>
    <lineage>
        <taxon>Eukaryota</taxon>
        <taxon>Viridiplantae</taxon>
        <taxon>Streptophyta</taxon>
        <taxon>Embryophyta</taxon>
        <taxon>Tracheophyta</taxon>
        <taxon>Spermatophyta</taxon>
        <taxon>Magnoliopsida</taxon>
        <taxon>eudicotyledons</taxon>
        <taxon>Gunneridae</taxon>
        <taxon>Pentapetalae</taxon>
        <taxon>asterids</taxon>
        <taxon>lamiids</taxon>
        <taxon>Solanales</taxon>
        <taxon>Solanaceae</taxon>
        <taxon>Solanoideae</taxon>
        <taxon>Datureae</taxon>
        <taxon>Datura</taxon>
    </lineage>
</organism>
<gene>
    <name evidence="2" type="ORF">HAX54_018768</name>
</gene>